<feature type="domain" description="HTH lysR-type" evidence="5">
    <location>
        <begin position="1"/>
        <end position="58"/>
    </location>
</feature>
<keyword evidence="2" id="KW-0805">Transcription regulation</keyword>
<evidence type="ECO:0000256" key="3">
    <source>
        <dbReference type="ARBA" id="ARBA00023125"/>
    </source>
</evidence>
<dbReference type="SUPFAM" id="SSF46785">
    <property type="entry name" value="Winged helix' DNA-binding domain"/>
    <property type="match status" value="1"/>
</dbReference>
<dbReference type="InterPro" id="IPR036388">
    <property type="entry name" value="WH-like_DNA-bd_sf"/>
</dbReference>
<evidence type="ECO:0000313" key="6">
    <source>
        <dbReference type="EMBL" id="QDR81477.1"/>
    </source>
</evidence>
<comment type="similarity">
    <text evidence="1">Belongs to the LysR transcriptional regulatory family.</text>
</comment>
<protein>
    <submittedName>
        <fullName evidence="6">HTH-type transcriptional regulator HdfR</fullName>
    </submittedName>
</protein>
<dbReference type="PRINTS" id="PR00039">
    <property type="entry name" value="HTHLYSR"/>
</dbReference>
<evidence type="ECO:0000259" key="5">
    <source>
        <dbReference type="PROSITE" id="PS50931"/>
    </source>
</evidence>
<dbReference type="InterPro" id="IPR000847">
    <property type="entry name" value="LysR_HTH_N"/>
</dbReference>
<accession>A0A517DVX2</accession>
<dbReference type="Proteomes" id="UP000320776">
    <property type="component" value="Chromosome"/>
</dbReference>
<keyword evidence="7" id="KW-1185">Reference proteome</keyword>
<dbReference type="GO" id="GO:0003677">
    <property type="term" value="F:DNA binding"/>
    <property type="evidence" value="ECO:0007669"/>
    <property type="project" value="UniProtKB-KW"/>
</dbReference>
<evidence type="ECO:0000256" key="4">
    <source>
        <dbReference type="ARBA" id="ARBA00023163"/>
    </source>
</evidence>
<evidence type="ECO:0000256" key="2">
    <source>
        <dbReference type="ARBA" id="ARBA00023015"/>
    </source>
</evidence>
<dbReference type="CDD" id="cd08414">
    <property type="entry name" value="PBP2_LTTR_aromatics_like"/>
    <property type="match status" value="1"/>
</dbReference>
<organism evidence="6 7">
    <name type="scientific">Sporomusa termitida</name>
    <dbReference type="NCBI Taxonomy" id="2377"/>
    <lineage>
        <taxon>Bacteria</taxon>
        <taxon>Bacillati</taxon>
        <taxon>Bacillota</taxon>
        <taxon>Negativicutes</taxon>
        <taxon>Selenomonadales</taxon>
        <taxon>Sporomusaceae</taxon>
        <taxon>Sporomusa</taxon>
    </lineage>
</organism>
<dbReference type="InterPro" id="IPR005119">
    <property type="entry name" value="LysR_subst-bd"/>
</dbReference>
<dbReference type="Pfam" id="PF00126">
    <property type="entry name" value="HTH_1"/>
    <property type="match status" value="1"/>
</dbReference>
<dbReference type="FunFam" id="1.10.10.10:FF:000001">
    <property type="entry name" value="LysR family transcriptional regulator"/>
    <property type="match status" value="1"/>
</dbReference>
<dbReference type="PANTHER" id="PTHR30346">
    <property type="entry name" value="TRANSCRIPTIONAL DUAL REGULATOR HCAR-RELATED"/>
    <property type="match status" value="1"/>
</dbReference>
<dbReference type="Gene3D" id="1.10.10.10">
    <property type="entry name" value="Winged helix-like DNA-binding domain superfamily/Winged helix DNA-binding domain"/>
    <property type="match status" value="1"/>
</dbReference>
<evidence type="ECO:0000256" key="1">
    <source>
        <dbReference type="ARBA" id="ARBA00009437"/>
    </source>
</evidence>
<dbReference type="InterPro" id="IPR036390">
    <property type="entry name" value="WH_DNA-bd_sf"/>
</dbReference>
<proteinExistence type="inferred from homology"/>
<dbReference type="Pfam" id="PF03466">
    <property type="entry name" value="LysR_substrate"/>
    <property type="match status" value="1"/>
</dbReference>
<dbReference type="GO" id="GO:0032993">
    <property type="term" value="C:protein-DNA complex"/>
    <property type="evidence" value="ECO:0007669"/>
    <property type="project" value="TreeGrafter"/>
</dbReference>
<keyword evidence="3" id="KW-0238">DNA-binding</keyword>
<dbReference type="AlphaFoldDB" id="A0A517DVX2"/>
<dbReference type="OrthoDB" id="1677645at2"/>
<dbReference type="SUPFAM" id="SSF53850">
    <property type="entry name" value="Periplasmic binding protein-like II"/>
    <property type="match status" value="1"/>
</dbReference>
<name>A0A517DVX2_9FIRM</name>
<dbReference type="RefSeq" id="WP_144350966.1">
    <property type="nucleotide sequence ID" value="NZ_CP036259.1"/>
</dbReference>
<dbReference type="PANTHER" id="PTHR30346:SF0">
    <property type="entry name" value="HCA OPERON TRANSCRIPTIONAL ACTIVATOR HCAR"/>
    <property type="match status" value="1"/>
</dbReference>
<gene>
    <name evidence="6" type="primary">hdfR_3</name>
    <name evidence="6" type="ORF">SPTER_28630</name>
</gene>
<dbReference type="KEGG" id="sted:SPTER_28630"/>
<keyword evidence="4" id="KW-0804">Transcription</keyword>
<dbReference type="GO" id="GO:0003700">
    <property type="term" value="F:DNA-binding transcription factor activity"/>
    <property type="evidence" value="ECO:0007669"/>
    <property type="project" value="InterPro"/>
</dbReference>
<dbReference type="Gene3D" id="3.40.190.10">
    <property type="entry name" value="Periplasmic binding protein-like II"/>
    <property type="match status" value="2"/>
</dbReference>
<reference evidence="6 7" key="1">
    <citation type="submission" date="2019-02" db="EMBL/GenBank/DDBJ databases">
        <title>Closed genome of Sporomusa termitida DSM 4440.</title>
        <authorList>
            <person name="Poehlein A."/>
            <person name="Daniel R."/>
        </authorList>
    </citation>
    <scope>NUCLEOTIDE SEQUENCE [LARGE SCALE GENOMIC DNA]</scope>
    <source>
        <strain evidence="6 7">DSM 4440</strain>
    </source>
</reference>
<dbReference type="PROSITE" id="PS50931">
    <property type="entry name" value="HTH_LYSR"/>
    <property type="match status" value="1"/>
</dbReference>
<dbReference type="EMBL" id="CP036259">
    <property type="protein sequence ID" value="QDR81477.1"/>
    <property type="molecule type" value="Genomic_DNA"/>
</dbReference>
<sequence>MDIRQLEIFICVAERLNFTEAARHLYLTQSAVSLQIADLEKQLDVKLFARNSHSVQITEAGQVFLKEAKFIIAASEEAIKKARHTASGFAGTIKIGFLESHTKHYLPKLVKDFRSSYPKIRLILTQFDWGSLNLALERGEVDIGLTMSVALQNTPKVVWQTLYRDVECFVMPNDHPLANEPHLDLAVVSREPFVVLNREVAPCPYDFTLRLCVNRGFTPNFVERPFLTEILLTLVESGEGIAILPYFTTKPYASPNLRFLKLEGDDAQVEMVASWKRTNRNPAIPLFLNKAKSAIRFFQNSMGLPPCSDSDNDIFPPPLESPLWNRQESGGSAGVKLSVNCR</sequence>
<evidence type="ECO:0000313" key="7">
    <source>
        <dbReference type="Proteomes" id="UP000320776"/>
    </source>
</evidence>